<dbReference type="InterPro" id="IPR001242">
    <property type="entry name" value="Condensation_dom"/>
</dbReference>
<dbReference type="PROSITE" id="PS00012">
    <property type="entry name" value="PHOSPHOPANTETHEINE"/>
    <property type="match status" value="1"/>
</dbReference>
<dbReference type="InterPro" id="IPR010071">
    <property type="entry name" value="AA_adenyl_dom"/>
</dbReference>
<dbReference type="NCBIfam" id="TIGR01733">
    <property type="entry name" value="AA-adenyl-dom"/>
    <property type="match status" value="1"/>
</dbReference>
<dbReference type="EMBL" id="LRIE01000013">
    <property type="protein sequence ID" value="KZM37259.1"/>
    <property type="molecule type" value="Genomic_DNA"/>
</dbReference>
<feature type="region of interest" description="Disordered" evidence="4">
    <location>
        <begin position="1258"/>
        <end position="1297"/>
    </location>
</feature>
<dbReference type="GO" id="GO:0003824">
    <property type="term" value="F:catalytic activity"/>
    <property type="evidence" value="ECO:0007669"/>
    <property type="project" value="InterPro"/>
</dbReference>
<dbReference type="Pfam" id="PF00501">
    <property type="entry name" value="AMP-binding"/>
    <property type="match status" value="1"/>
</dbReference>
<dbReference type="PANTHER" id="PTHR45527:SF1">
    <property type="entry name" value="FATTY ACID SYNTHASE"/>
    <property type="match status" value="1"/>
</dbReference>
<dbReference type="Gene3D" id="3.30.300.30">
    <property type="match status" value="1"/>
</dbReference>
<feature type="domain" description="Carrier" evidence="5">
    <location>
        <begin position="1056"/>
        <end position="1131"/>
    </location>
</feature>
<dbReference type="InterPro" id="IPR009081">
    <property type="entry name" value="PP-bd_ACP"/>
</dbReference>
<dbReference type="SUPFAM" id="SSF56801">
    <property type="entry name" value="Acetyl-CoA synthetase-like"/>
    <property type="match status" value="1"/>
</dbReference>
<comment type="caution">
    <text evidence="6">The sequence shown here is derived from an EMBL/GenBank/DDBJ whole genome shotgun (WGS) entry which is preliminary data.</text>
</comment>
<dbReference type="SUPFAM" id="SSF53474">
    <property type="entry name" value="alpha/beta-Hydrolases"/>
    <property type="match status" value="1"/>
</dbReference>
<dbReference type="PROSITE" id="PS50075">
    <property type="entry name" value="CARRIER"/>
    <property type="match status" value="1"/>
</dbReference>
<dbReference type="STRING" id="43678.OJAG_00290"/>
<dbReference type="SUPFAM" id="SSF52777">
    <property type="entry name" value="CoA-dependent acyltransferases"/>
    <property type="match status" value="2"/>
</dbReference>
<evidence type="ECO:0000256" key="3">
    <source>
        <dbReference type="ARBA" id="ARBA00022553"/>
    </source>
</evidence>
<name>A0A163T9D4_9CELL</name>
<evidence type="ECO:0000313" key="6">
    <source>
        <dbReference type="EMBL" id="KZM37259.1"/>
    </source>
</evidence>
<feature type="compositionally biased region" description="Basic and acidic residues" evidence="4">
    <location>
        <begin position="613"/>
        <end position="622"/>
    </location>
</feature>
<dbReference type="Pfam" id="PF13193">
    <property type="entry name" value="AMP-binding_C"/>
    <property type="match status" value="1"/>
</dbReference>
<dbReference type="Gene3D" id="3.40.50.980">
    <property type="match status" value="2"/>
</dbReference>
<dbReference type="GO" id="GO:0008610">
    <property type="term" value="P:lipid biosynthetic process"/>
    <property type="evidence" value="ECO:0007669"/>
    <property type="project" value="UniProtKB-ARBA"/>
</dbReference>
<dbReference type="GO" id="GO:0044550">
    <property type="term" value="P:secondary metabolite biosynthetic process"/>
    <property type="evidence" value="ECO:0007669"/>
    <property type="project" value="TreeGrafter"/>
</dbReference>
<dbReference type="PROSITE" id="PS00455">
    <property type="entry name" value="AMP_BINDING"/>
    <property type="match status" value="1"/>
</dbReference>
<dbReference type="Gene3D" id="2.30.38.10">
    <property type="entry name" value="Luciferase, Domain 3"/>
    <property type="match status" value="1"/>
</dbReference>
<dbReference type="InterPro" id="IPR000873">
    <property type="entry name" value="AMP-dep_synth/lig_dom"/>
</dbReference>
<feature type="region of interest" description="Disordered" evidence="4">
    <location>
        <begin position="975"/>
        <end position="995"/>
    </location>
</feature>
<sequence>MTTTDERTGTAATAAAPTIAEVLPLAPLQEGLLFHAVSEDTGLDVYTMQSTYRFPGGVDEQAMQRACESLLRRHAVLRAGFAHERFARPVQFVPTAVTLPWRVQDLDHLAPDERTTALDRLQYDERQRRFTMDRPPLIRFVLVRLGEQGAALVVTNHHILLDGWSDALLVTELLRHYAAGGEHLGLAPAPQFREYLAWVAAQDADAAASAWDVSLSGLAEGTLVAPPDPRRRASMPDVVERDLDPTLSLAVLALARTCAVSVSTLYSAAWALALRSVTGSNDVVFGSTVSGRPPALAGVEEMVGLFLNTVPVRLATRPGEPFRDLLRRFQSEQAELMDHHHVSLGELQRRAGVGTLFDTLYVMRNTPEDDAELDRLSASVGLEDVEGGDATHYPLTFVVHPGQPYRLILSHRADIVDAARAGALLDQVEAVLRRAVGEPGAPVARVAAVPDDVAPLLVARGVRAAQDVGEDSLLDLLDRAVAAHPQRTALVHGTDAVTFAGLGSRIDALARALSAAGAGPEDVVALAVPRGIDFVVALFATLRAGAAYVPLDAAHPSGRLCAIVEAARAGVVVLDESFRGLVGPVLAGREVVLVVPEDQAPPGGTDSPAEGDGLARRGRPDLPPRVTDSPVEGDQAPARGERDRPTSGHDRPTSGHDRLAYVMYTSGSTGAPKGVAIEHGGLVNMLRNHRTEIFDPLVASRPAGLRDLPVRVAHTVSFAFDMSWEELLWLVDGHEVHLLDEAVRRDPHAMATYCATERIDVVNVTPSVCSALLAEGLLDEGRHRPGLVLLGGEAVGAEVWDAIARTPGTRGYNLYGPTEYTINTLGGGTDESRRPTVGRPIANTSVYVLDSGLSPVPDGTPGELYVSGIGLARGYHGAPGLSAERFVADPFGAPGARMYRTGDVVRRRPDGQLDFLGRSDGQVKIRGFRVEPGESQAVLARDPRVAQCAVVARRGAGGGHVLVGYVVLAGADESSAEGDGRARRGRPPAAPTVTGTAAEGDADLLADVLRTMRRTVPDHLVPSALVALDELPLTPHAKLDVRRLPAPDLARAGGRAPRTDLERELCAIFAEVLGVASFAADEDFYAAGGHSLLAMRAVSMVRTRLGRPLSVGVLVTAPTVEAIVAHWDAPETDPFAGTLTLRAPTPGSDAPPLVCLAPAGGLGWSFASLVPHVPAGTAVHALQSPRLAGPDGAPSSLVDLAEQTVRSVREVAPRGPYHLLGYSFGAHLAHLVATRLQEAGDVVASLTMLDAEAVAPGARSAVGPEDPSPSVGVSVALGGQDGRPRPEDPSPSADAHAEEVDALRSLLAAGGVDPDLLAEPTRDDVLDVLADAPGAWGDLDEDGLAAVVDTYLYSCDLMGQARYTPFRGDLLLFTAQDTDRHDLTAQRDAWAPHVTGTVTQHAVLAGHHDIVSPAAIGQLGPVLARHLHQALAATRPSTDERH</sequence>
<evidence type="ECO:0000259" key="5">
    <source>
        <dbReference type="PROSITE" id="PS50075"/>
    </source>
</evidence>
<dbReference type="InterPro" id="IPR020845">
    <property type="entry name" value="AMP-binding_CS"/>
</dbReference>
<evidence type="ECO:0000256" key="4">
    <source>
        <dbReference type="SAM" id="MobiDB-lite"/>
    </source>
</evidence>
<dbReference type="InterPro" id="IPR023213">
    <property type="entry name" value="CAT-like_dom_sf"/>
</dbReference>
<feature type="region of interest" description="Disordered" evidence="4">
    <location>
        <begin position="597"/>
        <end position="656"/>
    </location>
</feature>
<dbReference type="Pfam" id="PF00668">
    <property type="entry name" value="Condensation"/>
    <property type="match status" value="1"/>
</dbReference>
<dbReference type="InterPro" id="IPR001031">
    <property type="entry name" value="Thioesterase"/>
</dbReference>
<dbReference type="PATRIC" id="fig|43678.3.peg.36"/>
<dbReference type="InterPro" id="IPR045851">
    <property type="entry name" value="AMP-bd_C_sf"/>
</dbReference>
<dbReference type="Gene3D" id="3.30.559.10">
    <property type="entry name" value="Chloramphenicol acetyltransferase-like domain"/>
    <property type="match status" value="1"/>
</dbReference>
<dbReference type="InterPro" id="IPR025110">
    <property type="entry name" value="AMP-bd_C"/>
</dbReference>
<evidence type="ECO:0000256" key="1">
    <source>
        <dbReference type="ARBA" id="ARBA00001957"/>
    </source>
</evidence>
<evidence type="ECO:0000313" key="7">
    <source>
        <dbReference type="Proteomes" id="UP000076447"/>
    </source>
</evidence>
<protein>
    <submittedName>
        <fullName evidence="6">Dimodular nonribosomal peptide synthase</fullName>
    </submittedName>
</protein>
<feature type="compositionally biased region" description="Basic and acidic residues" evidence="4">
    <location>
        <begin position="639"/>
        <end position="656"/>
    </location>
</feature>
<dbReference type="GO" id="GO:0005737">
    <property type="term" value="C:cytoplasm"/>
    <property type="evidence" value="ECO:0007669"/>
    <property type="project" value="TreeGrafter"/>
</dbReference>
<keyword evidence="2" id="KW-0596">Phosphopantetheine</keyword>
<dbReference type="GO" id="GO:0043041">
    <property type="term" value="P:amino acid activation for nonribosomal peptide biosynthetic process"/>
    <property type="evidence" value="ECO:0007669"/>
    <property type="project" value="TreeGrafter"/>
</dbReference>
<dbReference type="Proteomes" id="UP000076447">
    <property type="component" value="Unassembled WGS sequence"/>
</dbReference>
<organism evidence="6 7">
    <name type="scientific">Oerskovia enterophila</name>
    <dbReference type="NCBI Taxonomy" id="43678"/>
    <lineage>
        <taxon>Bacteria</taxon>
        <taxon>Bacillati</taxon>
        <taxon>Actinomycetota</taxon>
        <taxon>Actinomycetes</taxon>
        <taxon>Micrococcales</taxon>
        <taxon>Cellulomonadaceae</taxon>
        <taxon>Oerskovia</taxon>
    </lineage>
</organism>
<dbReference type="GO" id="GO:0031177">
    <property type="term" value="F:phosphopantetheine binding"/>
    <property type="evidence" value="ECO:0007669"/>
    <property type="project" value="TreeGrafter"/>
</dbReference>
<reference evidence="6 7" key="1">
    <citation type="submission" date="2016-01" db="EMBL/GenBank/DDBJ databases">
        <title>Genome sequence of Oerskovia enterophila VJag, an agar and cellulose degrading bacterium.</title>
        <authorList>
            <person name="Poehlein A."/>
            <person name="Jag V."/>
            <person name="Bengelsdorf F."/>
            <person name="Duerre P."/>
            <person name="Daniel R."/>
        </authorList>
    </citation>
    <scope>NUCLEOTIDE SEQUENCE [LARGE SCALE GENOMIC DNA]</scope>
    <source>
        <strain evidence="6 7">VJag</strain>
    </source>
</reference>
<dbReference type="Gene3D" id="3.30.559.30">
    <property type="entry name" value="Nonribosomal peptide synthetase, condensation domain"/>
    <property type="match status" value="1"/>
</dbReference>
<dbReference type="OrthoDB" id="2472181at2"/>
<comment type="cofactor">
    <cofactor evidence="1">
        <name>pantetheine 4'-phosphate</name>
        <dbReference type="ChEBI" id="CHEBI:47942"/>
    </cofactor>
</comment>
<proteinExistence type="predicted"/>
<dbReference type="RefSeq" id="WP_068706583.1">
    <property type="nucleotide sequence ID" value="NZ_LRIE01000013.1"/>
</dbReference>
<accession>A0A163T9D4</accession>
<dbReference type="InterPro" id="IPR006162">
    <property type="entry name" value="Ppantetheine_attach_site"/>
</dbReference>
<dbReference type="InterPro" id="IPR029058">
    <property type="entry name" value="AB_hydrolase_fold"/>
</dbReference>
<dbReference type="Pfam" id="PF00550">
    <property type="entry name" value="PP-binding"/>
    <property type="match status" value="1"/>
</dbReference>
<gene>
    <name evidence="6" type="primary">dhbF_2</name>
    <name evidence="6" type="ORF">OJAG_00290</name>
</gene>
<dbReference type="Pfam" id="PF00975">
    <property type="entry name" value="Thioesterase"/>
    <property type="match status" value="1"/>
</dbReference>
<dbReference type="InterPro" id="IPR036736">
    <property type="entry name" value="ACP-like_sf"/>
</dbReference>
<dbReference type="FunFam" id="2.30.38.10:FF:000001">
    <property type="entry name" value="Non-ribosomal peptide synthetase PvdI"/>
    <property type="match status" value="1"/>
</dbReference>
<dbReference type="SUPFAM" id="SSF47336">
    <property type="entry name" value="ACP-like"/>
    <property type="match status" value="1"/>
</dbReference>
<dbReference type="CDD" id="cd05930">
    <property type="entry name" value="A_NRPS"/>
    <property type="match status" value="1"/>
</dbReference>
<dbReference type="Gene3D" id="3.40.50.1820">
    <property type="entry name" value="alpha/beta hydrolase"/>
    <property type="match status" value="1"/>
</dbReference>
<dbReference type="PANTHER" id="PTHR45527">
    <property type="entry name" value="NONRIBOSOMAL PEPTIDE SYNTHETASE"/>
    <property type="match status" value="1"/>
</dbReference>
<evidence type="ECO:0000256" key="2">
    <source>
        <dbReference type="ARBA" id="ARBA00022450"/>
    </source>
</evidence>
<keyword evidence="3" id="KW-0597">Phosphoprotein</keyword>